<evidence type="ECO:0000256" key="13">
    <source>
        <dbReference type="ARBA" id="ARBA00029847"/>
    </source>
</evidence>
<evidence type="ECO:0000256" key="2">
    <source>
        <dbReference type="ARBA" id="ARBA00004298"/>
    </source>
</evidence>
<proteinExistence type="inferred from homology"/>
<dbReference type="PANTHER" id="PTHR17098:SF2">
    <property type="entry name" value="NADH DEHYDROGENASE [UBIQUINONE] 1 ALPHA SUBCOMPLEX SUBUNIT 1"/>
    <property type="match status" value="1"/>
</dbReference>
<evidence type="ECO:0000256" key="3">
    <source>
        <dbReference type="ARBA" id="ARBA00009960"/>
    </source>
</evidence>
<evidence type="ECO:0000313" key="17">
    <source>
        <dbReference type="RefSeq" id="XP_037895512.1"/>
    </source>
</evidence>
<evidence type="ECO:0000256" key="7">
    <source>
        <dbReference type="ARBA" id="ARBA00022692"/>
    </source>
</evidence>
<dbReference type="GeneID" id="119641126"/>
<evidence type="ECO:0000256" key="14">
    <source>
        <dbReference type="ARBA" id="ARBA00033255"/>
    </source>
</evidence>
<comment type="subcellular location">
    <subcellularLocation>
        <location evidence="2">Mitochondrion inner membrane</location>
        <topology evidence="2">Single-pass membrane protein</topology>
        <orientation evidence="2">Matrix side</orientation>
    </subcellularLocation>
</comment>
<evidence type="ECO:0000313" key="16">
    <source>
        <dbReference type="Proteomes" id="UP000092443"/>
    </source>
</evidence>
<dbReference type="PANTHER" id="PTHR17098">
    <property type="entry name" value="NADH-UBIQUINONE OXIDOREDUCTASE MWFE SUBUNIT"/>
    <property type="match status" value="1"/>
</dbReference>
<gene>
    <name evidence="17" type="primary">LOC119641126</name>
</gene>
<evidence type="ECO:0000256" key="4">
    <source>
        <dbReference type="ARBA" id="ARBA00016392"/>
    </source>
</evidence>
<evidence type="ECO:0000256" key="11">
    <source>
        <dbReference type="ARBA" id="ARBA00023128"/>
    </source>
</evidence>
<comment type="function">
    <text evidence="1">Accessory subunit of the mitochondrial membrane respiratory chain NADH dehydrogenase (Complex I), that is believed not to be involved in catalysis. Complex I functions in the transfer of electrons from NADH to the respiratory chain. The immediate electron acceptor for the enzyme is believed to be ubiquinone.</text>
</comment>
<dbReference type="RefSeq" id="XP_037895512.1">
    <property type="nucleotide sequence ID" value="XM_038039584.1"/>
</dbReference>
<dbReference type="AlphaFoldDB" id="A0A9C5ZJ98"/>
<evidence type="ECO:0000256" key="12">
    <source>
        <dbReference type="ARBA" id="ARBA00023136"/>
    </source>
</evidence>
<protein>
    <recommendedName>
        <fullName evidence="4">NADH dehydrogenase [ubiquinone] 1 alpha subcomplex subunit 1</fullName>
    </recommendedName>
    <alternativeName>
        <fullName evidence="14">Complex I-MWFE</fullName>
    </alternativeName>
    <alternativeName>
        <fullName evidence="13">NADH-ubiquinone oxidoreductase MWFE subunit</fullName>
    </alternativeName>
</protein>
<evidence type="ECO:0000256" key="5">
    <source>
        <dbReference type="ARBA" id="ARBA00022448"/>
    </source>
</evidence>
<evidence type="ECO:0000256" key="15">
    <source>
        <dbReference type="SAM" id="Phobius"/>
    </source>
</evidence>
<evidence type="ECO:0000256" key="9">
    <source>
        <dbReference type="ARBA" id="ARBA00022982"/>
    </source>
</evidence>
<comment type="similarity">
    <text evidence="3">Belongs to the complex I NDUFA1 subunit family.</text>
</comment>
<dbReference type="KEGG" id="gfs:119641126"/>
<dbReference type="Pfam" id="PF15879">
    <property type="entry name" value="MWFE"/>
    <property type="match status" value="1"/>
</dbReference>
<accession>A0A9C5ZJ98</accession>
<keyword evidence="6" id="KW-0679">Respiratory chain</keyword>
<keyword evidence="11" id="KW-0496">Mitochondrion</keyword>
<sequence>MWFEILPSAAIITVALAIPIYATYGLHKLVLGNPYRRNMDERFDRVMYLRDRRLTYNPYILNLFLSSRMKISWDFRQNNVVAIMLQD</sequence>
<organism evidence="16 17">
    <name type="scientific">Glossina fuscipes</name>
    <dbReference type="NCBI Taxonomy" id="7396"/>
    <lineage>
        <taxon>Eukaryota</taxon>
        <taxon>Metazoa</taxon>
        <taxon>Ecdysozoa</taxon>
        <taxon>Arthropoda</taxon>
        <taxon>Hexapoda</taxon>
        <taxon>Insecta</taxon>
        <taxon>Pterygota</taxon>
        <taxon>Neoptera</taxon>
        <taxon>Endopterygota</taxon>
        <taxon>Diptera</taxon>
        <taxon>Brachycera</taxon>
        <taxon>Muscomorpha</taxon>
        <taxon>Hippoboscoidea</taxon>
        <taxon>Glossinidae</taxon>
        <taxon>Glossina</taxon>
    </lineage>
</organism>
<reference evidence="17" key="1">
    <citation type="submission" date="2025-08" db="UniProtKB">
        <authorList>
            <consortium name="RefSeq"/>
        </authorList>
    </citation>
    <scope>IDENTIFICATION</scope>
    <source>
        <tissue evidence="17">Whole body pupa</tissue>
    </source>
</reference>
<evidence type="ECO:0000256" key="10">
    <source>
        <dbReference type="ARBA" id="ARBA00022989"/>
    </source>
</evidence>
<evidence type="ECO:0000256" key="8">
    <source>
        <dbReference type="ARBA" id="ARBA00022792"/>
    </source>
</evidence>
<name>A0A9C5ZJ98_9MUSC</name>
<dbReference type="GO" id="GO:0005743">
    <property type="term" value="C:mitochondrial inner membrane"/>
    <property type="evidence" value="ECO:0007669"/>
    <property type="project" value="UniProtKB-SubCell"/>
</dbReference>
<keyword evidence="16" id="KW-1185">Reference proteome</keyword>
<evidence type="ECO:0000256" key="6">
    <source>
        <dbReference type="ARBA" id="ARBA00022660"/>
    </source>
</evidence>
<feature type="transmembrane region" description="Helical" evidence="15">
    <location>
        <begin position="6"/>
        <end position="27"/>
    </location>
</feature>
<keyword evidence="8" id="KW-0999">Mitochondrion inner membrane</keyword>
<dbReference type="InterPro" id="IPR017384">
    <property type="entry name" value="NADH_Ub_cplx-1_asu_su-1"/>
</dbReference>
<keyword evidence="7 15" id="KW-0812">Transmembrane</keyword>
<keyword evidence="12 15" id="KW-0472">Membrane</keyword>
<evidence type="ECO:0000256" key="1">
    <source>
        <dbReference type="ARBA" id="ARBA00003195"/>
    </source>
</evidence>
<keyword evidence="5" id="KW-0813">Transport</keyword>
<dbReference type="Proteomes" id="UP000092443">
    <property type="component" value="Unplaced"/>
</dbReference>
<keyword evidence="9" id="KW-0249">Electron transport</keyword>
<keyword evidence="10 15" id="KW-1133">Transmembrane helix</keyword>